<sequence>MTETKLKPAVFKYIESELYDYPETKKEIKRLREQIIYGSSSEDNIGGGRPSEPGRPTERIASRLVNNRKLRNMEEVIDAIESAYQQIPSEYQKIIRMKYWDRQSMQWKEVADKCFVHPNTVTKYRRRFVYLVADKIGV</sequence>
<accession>A0ABW1WC26</accession>
<proteinExistence type="predicted"/>
<protein>
    <submittedName>
        <fullName evidence="2">Transcriptional regulator</fullName>
    </submittedName>
</protein>
<organism evidence="2 3">
    <name type="scientific">Sporolactobacillus kofuensis</name>
    <dbReference type="NCBI Taxonomy" id="269672"/>
    <lineage>
        <taxon>Bacteria</taxon>
        <taxon>Bacillati</taxon>
        <taxon>Bacillota</taxon>
        <taxon>Bacilli</taxon>
        <taxon>Bacillales</taxon>
        <taxon>Sporolactobacillaceae</taxon>
        <taxon>Sporolactobacillus</taxon>
    </lineage>
</organism>
<gene>
    <name evidence="2" type="ORF">ACFP7A_00860</name>
</gene>
<dbReference type="EMBL" id="JBHSTQ010000001">
    <property type="protein sequence ID" value="MFC6385137.1"/>
    <property type="molecule type" value="Genomic_DNA"/>
</dbReference>
<evidence type="ECO:0000256" key="1">
    <source>
        <dbReference type="SAM" id="MobiDB-lite"/>
    </source>
</evidence>
<dbReference type="Proteomes" id="UP001596267">
    <property type="component" value="Unassembled WGS sequence"/>
</dbReference>
<evidence type="ECO:0000313" key="3">
    <source>
        <dbReference type="Proteomes" id="UP001596267"/>
    </source>
</evidence>
<name>A0ABW1WC26_9BACL</name>
<keyword evidence="3" id="KW-1185">Reference proteome</keyword>
<evidence type="ECO:0000313" key="2">
    <source>
        <dbReference type="EMBL" id="MFC6385137.1"/>
    </source>
</evidence>
<dbReference type="RefSeq" id="WP_253053708.1">
    <property type="nucleotide sequence ID" value="NZ_JAMXWN010000005.1"/>
</dbReference>
<dbReference type="SUPFAM" id="SSF88659">
    <property type="entry name" value="Sigma3 and sigma4 domains of RNA polymerase sigma factors"/>
    <property type="match status" value="1"/>
</dbReference>
<comment type="caution">
    <text evidence="2">The sequence shown here is derived from an EMBL/GenBank/DDBJ whole genome shotgun (WGS) entry which is preliminary data.</text>
</comment>
<dbReference type="InterPro" id="IPR006523">
    <property type="entry name" value="RinA"/>
</dbReference>
<dbReference type="InterPro" id="IPR013324">
    <property type="entry name" value="RNA_pol_sigma_r3/r4-like"/>
</dbReference>
<reference evidence="3" key="1">
    <citation type="journal article" date="2019" name="Int. J. Syst. Evol. Microbiol.">
        <title>The Global Catalogue of Microorganisms (GCM) 10K type strain sequencing project: providing services to taxonomists for standard genome sequencing and annotation.</title>
        <authorList>
            <consortium name="The Broad Institute Genomics Platform"/>
            <consortium name="The Broad Institute Genome Sequencing Center for Infectious Disease"/>
            <person name="Wu L."/>
            <person name="Ma J."/>
        </authorList>
    </citation>
    <scope>NUCLEOTIDE SEQUENCE [LARGE SCALE GENOMIC DNA]</scope>
    <source>
        <strain evidence="3">CCUG 42001</strain>
    </source>
</reference>
<dbReference type="NCBIfam" id="TIGR01636">
    <property type="entry name" value="phage_rinA"/>
    <property type="match status" value="1"/>
</dbReference>
<feature type="region of interest" description="Disordered" evidence="1">
    <location>
        <begin position="39"/>
        <end position="58"/>
    </location>
</feature>